<evidence type="ECO:0000259" key="1">
    <source>
        <dbReference type="Pfam" id="PF21758"/>
    </source>
</evidence>
<dbReference type="KEGG" id="gfe:Gferi_22380"/>
<dbReference type="RefSeq" id="WP_069980355.1">
    <property type="nucleotide sequence ID" value="NZ_CP017269.1"/>
</dbReference>
<organism evidence="2 3">
    <name type="scientific">Geosporobacter ferrireducens</name>
    <dbReference type="NCBI Taxonomy" id="1424294"/>
    <lineage>
        <taxon>Bacteria</taxon>
        <taxon>Bacillati</taxon>
        <taxon>Bacillota</taxon>
        <taxon>Clostridia</taxon>
        <taxon>Peptostreptococcales</taxon>
        <taxon>Thermotaleaceae</taxon>
        <taxon>Geosporobacter</taxon>
    </lineage>
</organism>
<reference evidence="2 3" key="1">
    <citation type="submission" date="2016-09" db="EMBL/GenBank/DDBJ databases">
        <title>Genomic analysis reveals versatility of anaerobic energy metabolism of Geosporobacter ferrireducens IRF9 of phylum Firmicutes.</title>
        <authorList>
            <person name="Kim S.-J."/>
        </authorList>
    </citation>
    <scope>NUCLEOTIDE SEQUENCE [LARGE SCALE GENOMIC DNA]</scope>
    <source>
        <strain evidence="2 3">IRF9</strain>
    </source>
</reference>
<dbReference type="Proteomes" id="UP000095743">
    <property type="component" value="Chromosome"/>
</dbReference>
<dbReference type="InterPro" id="IPR048844">
    <property type="entry name" value="LpdD_chaperone-like"/>
</dbReference>
<name>A0A1D8GMC7_9FIRM</name>
<dbReference type="EMBL" id="CP017269">
    <property type="protein sequence ID" value="AOT72040.1"/>
    <property type="molecule type" value="Genomic_DNA"/>
</dbReference>
<sequence>MYATFHVSVGEDSLHLKSSIVRTQDGINIYVGGGGKTHIGTTVISQPRPSLTGDGSRSCTTSVFNILGHKDDEIAVPIAEEICKHFNEVTVVTAGIHIEKATVIDIEKLKGYGIQMISLIIAAIER</sequence>
<dbReference type="Pfam" id="PF21758">
    <property type="entry name" value="PAC_bac"/>
    <property type="match status" value="1"/>
</dbReference>
<dbReference type="OrthoDB" id="5878625at2"/>
<proteinExistence type="predicted"/>
<gene>
    <name evidence="2" type="ORF">Gferi_22380</name>
</gene>
<evidence type="ECO:0000313" key="2">
    <source>
        <dbReference type="EMBL" id="AOT72040.1"/>
    </source>
</evidence>
<dbReference type="STRING" id="1424294.Gferi_22380"/>
<protein>
    <recommendedName>
        <fullName evidence="1">Prenylated flavin chaperone LpdD-like domain-containing protein</fullName>
    </recommendedName>
</protein>
<dbReference type="AlphaFoldDB" id="A0A1D8GMC7"/>
<keyword evidence="3" id="KW-1185">Reference proteome</keyword>
<accession>A0A1D8GMC7</accession>
<feature type="domain" description="Prenylated flavin chaperone LpdD-like" evidence="1">
    <location>
        <begin position="12"/>
        <end position="124"/>
    </location>
</feature>
<evidence type="ECO:0000313" key="3">
    <source>
        <dbReference type="Proteomes" id="UP000095743"/>
    </source>
</evidence>